<dbReference type="PATRIC" id="fig|284040.3.peg.3503"/>
<organism evidence="1 2">
    <name type="scientific">Streptomyces variegatus</name>
    <dbReference type="NCBI Taxonomy" id="284040"/>
    <lineage>
        <taxon>Bacteria</taxon>
        <taxon>Bacillati</taxon>
        <taxon>Actinomycetota</taxon>
        <taxon>Actinomycetes</taxon>
        <taxon>Kitasatosporales</taxon>
        <taxon>Streptomycetaceae</taxon>
        <taxon>Streptomyces</taxon>
    </lineage>
</organism>
<dbReference type="Proteomes" id="UP000034786">
    <property type="component" value="Unassembled WGS sequence"/>
</dbReference>
<evidence type="ECO:0000313" key="2">
    <source>
        <dbReference type="Proteomes" id="UP000034786"/>
    </source>
</evidence>
<protein>
    <recommendedName>
        <fullName evidence="3">Type A2 lantipeptide</fullName>
    </recommendedName>
</protein>
<keyword evidence="2" id="KW-1185">Reference proteome</keyword>
<accession>A0A0M2GMK1</accession>
<dbReference type="RefSeq" id="WP_031141079.1">
    <property type="nucleotide sequence ID" value="NZ_JBMVBE010000002.1"/>
</dbReference>
<comment type="caution">
    <text evidence="1">The sequence shown here is derived from an EMBL/GenBank/DDBJ whole genome shotgun (WGS) entry which is preliminary data.</text>
</comment>
<evidence type="ECO:0008006" key="3">
    <source>
        <dbReference type="Google" id="ProtNLM"/>
    </source>
</evidence>
<reference evidence="2" key="1">
    <citation type="submission" date="2015-02" db="EMBL/GenBank/DDBJ databases">
        <authorList>
            <person name="Ju K.-S."/>
            <person name="Doroghazi J.R."/>
            <person name="Metcalf W."/>
        </authorList>
    </citation>
    <scope>NUCLEOTIDE SEQUENCE [LARGE SCALE GENOMIC DNA]</scope>
    <source>
        <strain evidence="2">NRRL B-16380</strain>
    </source>
</reference>
<dbReference type="EMBL" id="JYJH01000021">
    <property type="protein sequence ID" value="KJK36502.1"/>
    <property type="molecule type" value="Genomic_DNA"/>
</dbReference>
<evidence type="ECO:0000313" key="1">
    <source>
        <dbReference type="EMBL" id="KJK36502.1"/>
    </source>
</evidence>
<gene>
    <name evidence="1" type="ORF">UK15_25750</name>
</gene>
<name>A0A0M2GMK1_9ACTN</name>
<dbReference type="AlphaFoldDB" id="A0A0M2GMK1"/>
<dbReference type="STRING" id="284040.UK15_25750"/>
<sequence length="76" mass="6998">MAFTPQIQTAQMSDAELDTIAGGQAGGATAGAGAAAGLYVETTAAGLTAGVGGGVGLALSPQGIAADLHLNAAVAS</sequence>
<proteinExistence type="predicted"/>